<evidence type="ECO:0000313" key="2">
    <source>
        <dbReference type="Proteomes" id="UP001168528"/>
    </source>
</evidence>
<evidence type="ECO:0000313" key="1">
    <source>
        <dbReference type="EMBL" id="MDO1449163.1"/>
    </source>
</evidence>
<name>A0ABT8RAN2_9BACT</name>
<sequence length="419" mass="47007">MIACIAAAHLGLLFDMHLLQTSPATTPVHTSTEVVQDTSVRKRRTYQYTHTDNNQSTEINYDGEIAFTDDEKDIKSISPGGFFKFSKTTFGNRRAVHIESNSNGELKRTYYVGKTQEPYEPDGRKWLADMLPEVIANTGIGAEERVKRIYAQKGINGVLQAIESISSDYTKSIYFGYLLQQNGLKEKELSTIINEVSDQVNSDFEKSKLLQKVSGNYLQNATLTNTYLDAVKGISSDFEKAKVLSHVLSTKLNESGFTKSLDAVASISSDFEKSKVLTEMLTKQELPDTYFKQTLTVVSGISSDFEKSKVFNKLISTKPKVLNEHFPLLLETITKISSDFEKSKTLATLLKNAQLSETQYVQWMGAVTHVHSDFEKGKLLQQASRTMPKDKPAVIEAYKKAAKTISSDFEYRKVMDNLD</sequence>
<protein>
    <submittedName>
        <fullName evidence="1">Uncharacterized protein</fullName>
    </submittedName>
</protein>
<comment type="caution">
    <text evidence="1">The sequence shown here is derived from an EMBL/GenBank/DDBJ whole genome shotgun (WGS) entry which is preliminary data.</text>
</comment>
<gene>
    <name evidence="1" type="ORF">Q0590_22995</name>
</gene>
<accession>A0ABT8RAN2</accession>
<proteinExistence type="predicted"/>
<organism evidence="1 2">
    <name type="scientific">Rhodocytophaga aerolata</name>
    <dbReference type="NCBI Taxonomy" id="455078"/>
    <lineage>
        <taxon>Bacteria</taxon>
        <taxon>Pseudomonadati</taxon>
        <taxon>Bacteroidota</taxon>
        <taxon>Cytophagia</taxon>
        <taxon>Cytophagales</taxon>
        <taxon>Rhodocytophagaceae</taxon>
        <taxon>Rhodocytophaga</taxon>
    </lineage>
</organism>
<reference evidence="1" key="1">
    <citation type="submission" date="2023-07" db="EMBL/GenBank/DDBJ databases">
        <title>The genome sequence of Rhodocytophaga aerolata KACC 12507.</title>
        <authorList>
            <person name="Zhang X."/>
        </authorList>
    </citation>
    <scope>NUCLEOTIDE SEQUENCE</scope>
    <source>
        <strain evidence="1">KACC 12507</strain>
    </source>
</reference>
<keyword evidence="2" id="KW-1185">Reference proteome</keyword>
<dbReference type="EMBL" id="JAUKPO010000016">
    <property type="protein sequence ID" value="MDO1449163.1"/>
    <property type="molecule type" value="Genomic_DNA"/>
</dbReference>
<dbReference type="Proteomes" id="UP001168528">
    <property type="component" value="Unassembled WGS sequence"/>
</dbReference>
<dbReference type="RefSeq" id="WP_302039964.1">
    <property type="nucleotide sequence ID" value="NZ_JAUKPO010000016.1"/>
</dbReference>